<reference evidence="2 3" key="1">
    <citation type="journal article" date="2013" name="Curr. Biol.">
        <title>The Genome of the Foraminiferan Reticulomyxa filosa.</title>
        <authorList>
            <person name="Glockner G."/>
            <person name="Hulsmann N."/>
            <person name="Schleicher M."/>
            <person name="Noegel A.A."/>
            <person name="Eichinger L."/>
            <person name="Gallinger C."/>
            <person name="Pawlowski J."/>
            <person name="Sierra R."/>
            <person name="Euteneuer U."/>
            <person name="Pillet L."/>
            <person name="Moustafa A."/>
            <person name="Platzer M."/>
            <person name="Groth M."/>
            <person name="Szafranski K."/>
            <person name="Schliwa M."/>
        </authorList>
    </citation>
    <scope>NUCLEOTIDE SEQUENCE [LARGE SCALE GENOMIC DNA]</scope>
</reference>
<feature type="coiled-coil region" evidence="1">
    <location>
        <begin position="37"/>
        <end position="99"/>
    </location>
</feature>
<proteinExistence type="predicted"/>
<protein>
    <submittedName>
        <fullName evidence="2">Uncharacterized protein</fullName>
    </submittedName>
</protein>
<evidence type="ECO:0000313" key="3">
    <source>
        <dbReference type="Proteomes" id="UP000023152"/>
    </source>
</evidence>
<keyword evidence="1" id="KW-0175">Coiled coil</keyword>
<sequence length="263" mass="31539">MDIKQSYQQLTKTTNWGDKTIPQQAIDSLKGRGYQSIEQVEEQKDRVKTEFETLKEKKQELEKTKTQHIEKLEKNLKEYQQIQEEFHQLQQKKKVILETASKFLKSRDFLDSEILRWINNENELIEKIRKCDHDIDNFKNMGYIFDILNASRAERALNYLKKCKKTSFSFTDRAMTNNQREGDKKGEKNQIILKQDLVATLCLIERYFQYYGEFVQNQLRWLDYTEISSALNIDTNEFMEKVEVIVNRLYEINKLEKNHPVIF</sequence>
<comment type="caution">
    <text evidence="2">The sequence shown here is derived from an EMBL/GenBank/DDBJ whole genome shotgun (WGS) entry which is preliminary data.</text>
</comment>
<keyword evidence="3" id="KW-1185">Reference proteome</keyword>
<dbReference type="AlphaFoldDB" id="X6M1G3"/>
<feature type="non-terminal residue" evidence="2">
    <location>
        <position position="263"/>
    </location>
</feature>
<name>X6M1G3_RETFI</name>
<organism evidence="2 3">
    <name type="scientific">Reticulomyxa filosa</name>
    <dbReference type="NCBI Taxonomy" id="46433"/>
    <lineage>
        <taxon>Eukaryota</taxon>
        <taxon>Sar</taxon>
        <taxon>Rhizaria</taxon>
        <taxon>Retaria</taxon>
        <taxon>Foraminifera</taxon>
        <taxon>Monothalamids</taxon>
        <taxon>Reticulomyxidae</taxon>
        <taxon>Reticulomyxa</taxon>
    </lineage>
</organism>
<evidence type="ECO:0000256" key="1">
    <source>
        <dbReference type="SAM" id="Coils"/>
    </source>
</evidence>
<evidence type="ECO:0000313" key="2">
    <source>
        <dbReference type="EMBL" id="ETO07983.1"/>
    </source>
</evidence>
<accession>X6M1G3</accession>
<gene>
    <name evidence="2" type="ORF">RFI_29407</name>
</gene>
<dbReference type="Proteomes" id="UP000023152">
    <property type="component" value="Unassembled WGS sequence"/>
</dbReference>
<dbReference type="EMBL" id="ASPP01025471">
    <property type="protein sequence ID" value="ETO07983.1"/>
    <property type="molecule type" value="Genomic_DNA"/>
</dbReference>